<evidence type="ECO:0000313" key="2">
    <source>
        <dbReference type="EMBL" id="WVY97824.1"/>
    </source>
</evidence>
<proteinExistence type="predicted"/>
<dbReference type="Proteomes" id="UP001374535">
    <property type="component" value="Chromosome 9"/>
</dbReference>
<name>A0AAQ3MUC4_VIGMU</name>
<sequence>MQLKVGLQPCVSNSGLDTSIKIKTNCILSNSITHTVLLLYLIHFFTHRTRFMPPNLPSPQASLKLMKLKSTSEKSKCQTIFFLKSKTIFKAITKTPFFSHIGNIPSPKGKEEMQTPGRSITLPHHINEA</sequence>
<reference evidence="2 4" key="1">
    <citation type="journal article" date="2023" name="Life. Sci Alliance">
        <title>Evolutionary insights into 3D genome organization and epigenetic landscape of Vigna mungo.</title>
        <authorList>
            <person name="Junaid A."/>
            <person name="Singh B."/>
            <person name="Bhatia S."/>
        </authorList>
    </citation>
    <scope>NUCLEOTIDE SEQUENCE [LARGE SCALE GENOMIC DNA]</scope>
    <source>
        <strain evidence="2">Urdbean</strain>
    </source>
</reference>
<gene>
    <name evidence="3" type="ORF">V8G54_023109</name>
    <name evidence="2" type="ORF">V8G54_029975</name>
</gene>
<evidence type="ECO:0000256" key="1">
    <source>
        <dbReference type="SAM" id="MobiDB-lite"/>
    </source>
</evidence>
<reference evidence="2" key="2">
    <citation type="submission" date="2024-01" db="EMBL/GenBank/DDBJ databases">
        <authorList>
            <person name="Junaid A."/>
            <person name="Bhatia S."/>
        </authorList>
    </citation>
    <scope>NUCLEOTIDE SEQUENCE</scope>
    <source>
        <strain evidence="2">Urdbean</strain>
        <tissue evidence="2">Leaf</tissue>
    </source>
</reference>
<protein>
    <submittedName>
        <fullName evidence="2">Uncharacterized protein</fullName>
    </submittedName>
</protein>
<accession>A0AAQ3MUC4</accession>
<evidence type="ECO:0000313" key="3">
    <source>
        <dbReference type="EMBL" id="WVZ02303.1"/>
    </source>
</evidence>
<dbReference type="EMBL" id="CP144694">
    <property type="protein sequence ID" value="WVZ02303.1"/>
    <property type="molecule type" value="Genomic_DNA"/>
</dbReference>
<dbReference type="AlphaFoldDB" id="A0AAQ3MUC4"/>
<dbReference type="Proteomes" id="UP001374535">
    <property type="component" value="Chromosome 7"/>
</dbReference>
<organism evidence="2 4">
    <name type="scientific">Vigna mungo</name>
    <name type="common">Black gram</name>
    <name type="synonym">Phaseolus mungo</name>
    <dbReference type="NCBI Taxonomy" id="3915"/>
    <lineage>
        <taxon>Eukaryota</taxon>
        <taxon>Viridiplantae</taxon>
        <taxon>Streptophyta</taxon>
        <taxon>Embryophyta</taxon>
        <taxon>Tracheophyta</taxon>
        <taxon>Spermatophyta</taxon>
        <taxon>Magnoliopsida</taxon>
        <taxon>eudicotyledons</taxon>
        <taxon>Gunneridae</taxon>
        <taxon>Pentapetalae</taxon>
        <taxon>rosids</taxon>
        <taxon>fabids</taxon>
        <taxon>Fabales</taxon>
        <taxon>Fabaceae</taxon>
        <taxon>Papilionoideae</taxon>
        <taxon>50 kb inversion clade</taxon>
        <taxon>NPAAA clade</taxon>
        <taxon>indigoferoid/millettioid clade</taxon>
        <taxon>Phaseoleae</taxon>
        <taxon>Vigna</taxon>
    </lineage>
</organism>
<keyword evidence="4" id="KW-1185">Reference proteome</keyword>
<evidence type="ECO:0000313" key="4">
    <source>
        <dbReference type="Proteomes" id="UP001374535"/>
    </source>
</evidence>
<dbReference type="EMBL" id="CP144692">
    <property type="protein sequence ID" value="WVY97824.1"/>
    <property type="molecule type" value="Genomic_DNA"/>
</dbReference>
<feature type="region of interest" description="Disordered" evidence="1">
    <location>
        <begin position="103"/>
        <end position="129"/>
    </location>
</feature>